<name>A0ACC3AYD0_9EURO</name>
<sequence>MPTVRSNTMFDNIPLAPADPLLDLKKAIDSDSSPHKVNLGIGIYQNDEGQIHEPYCIKMAKEKLALENPDHDYTASTGIDEYLVHAAELVFGPNSEPLASQRVASVQTIAGTGAIHLGALFLRKVATAPGQKVYVGTPTWGNHEPLFKLVAIHLEKYNYFDSEEREVDLKSCLAAIRAAPENSVFIFQVCCHNPTGADFSPPHWQLIADEMKKRNHVPMFDFAYQGLGGGENDDAYPIRLFAAQGFEMLVCQSFSKNFGLYSERVGALHVVTKSRKAAQCTFSQLRRLIRAEFSSSPAYGARLVNTILKDQMLRQAWVAELDQMRSRLQHNRLRLYESFQVLEVRGWKPYTWMQQLILS</sequence>
<comment type="caution">
    <text evidence="1">The sequence shown here is derived from an EMBL/GenBank/DDBJ whole genome shotgun (WGS) entry which is preliminary data.</text>
</comment>
<organism evidence="1 2">
    <name type="scientific">Aspergillus melleus</name>
    <dbReference type="NCBI Taxonomy" id="138277"/>
    <lineage>
        <taxon>Eukaryota</taxon>
        <taxon>Fungi</taxon>
        <taxon>Dikarya</taxon>
        <taxon>Ascomycota</taxon>
        <taxon>Pezizomycotina</taxon>
        <taxon>Eurotiomycetes</taxon>
        <taxon>Eurotiomycetidae</taxon>
        <taxon>Eurotiales</taxon>
        <taxon>Aspergillaceae</taxon>
        <taxon>Aspergillus</taxon>
        <taxon>Aspergillus subgen. Circumdati</taxon>
    </lineage>
</organism>
<evidence type="ECO:0000313" key="1">
    <source>
        <dbReference type="EMBL" id="KAK1142802.1"/>
    </source>
</evidence>
<accession>A0ACC3AYD0</accession>
<proteinExistence type="predicted"/>
<reference evidence="1 2" key="1">
    <citation type="journal article" date="2023" name="ACS Omega">
        <title>Identification of the Neoaspergillic Acid Biosynthesis Gene Cluster by Establishing an In Vitro CRISPR-Ribonucleoprotein Genetic System in Aspergillus melleus.</title>
        <authorList>
            <person name="Yuan B."/>
            <person name="Grau M.F."/>
            <person name="Murata R.M."/>
            <person name="Torok T."/>
            <person name="Venkateswaran K."/>
            <person name="Stajich J.E."/>
            <person name="Wang C.C.C."/>
        </authorList>
    </citation>
    <scope>NUCLEOTIDE SEQUENCE [LARGE SCALE GENOMIC DNA]</scope>
    <source>
        <strain evidence="1 2">IMV 1140</strain>
    </source>
</reference>
<gene>
    <name evidence="1" type="ORF">N8T08_007236</name>
</gene>
<protein>
    <submittedName>
        <fullName evidence="1">Uncharacterized protein</fullName>
    </submittedName>
</protein>
<dbReference type="Proteomes" id="UP001177260">
    <property type="component" value="Unassembled WGS sequence"/>
</dbReference>
<dbReference type="EMBL" id="JAOPJF010000046">
    <property type="protein sequence ID" value="KAK1142802.1"/>
    <property type="molecule type" value="Genomic_DNA"/>
</dbReference>
<evidence type="ECO:0000313" key="2">
    <source>
        <dbReference type="Proteomes" id="UP001177260"/>
    </source>
</evidence>
<keyword evidence="2" id="KW-1185">Reference proteome</keyword>